<proteinExistence type="predicted"/>
<dbReference type="AlphaFoldDB" id="A0A2S4WM28"/>
<accession>A0A2S4WM28</accession>
<feature type="signal peptide" evidence="1">
    <location>
        <begin position="1"/>
        <end position="23"/>
    </location>
</feature>
<sequence length="108" mass="11719">MLKANYKTISALIVLCLGVQVNSSLIGARTGSSVDNLPAVDGLTSAAPITERLKTEQSYRSHEVEPCEYCGKRIQHGDDCKDGYSEDFTSGGDDMHLSSNRENHASKK</sequence>
<dbReference type="Proteomes" id="UP000238274">
    <property type="component" value="Unassembled WGS sequence"/>
</dbReference>
<dbReference type="VEuPathDB" id="FungiDB:PSTT_05270"/>
<feature type="chain" id="PRO_5015443431" description="Secreted protein" evidence="1">
    <location>
        <begin position="24"/>
        <end position="108"/>
    </location>
</feature>
<reference evidence="3" key="3">
    <citation type="journal article" date="2018" name="Mol. Plant Microbe Interact.">
        <title>Genome sequence resources for the wheat stripe rust pathogen (Puccinia striiformis f. sp. tritici) and the barley stripe rust pathogen (Puccinia striiformis f. sp. hordei).</title>
        <authorList>
            <person name="Xia C."/>
            <person name="Wang M."/>
            <person name="Yin C."/>
            <person name="Cornejo O.E."/>
            <person name="Hulbert S.H."/>
            <person name="Chen X."/>
        </authorList>
    </citation>
    <scope>NUCLEOTIDE SEQUENCE [LARGE SCALE GENOMIC DNA]</scope>
    <source>
        <strain evidence="3">93TX-2</strain>
    </source>
</reference>
<evidence type="ECO:0000313" key="2">
    <source>
        <dbReference type="EMBL" id="POW22835.1"/>
    </source>
</evidence>
<protein>
    <recommendedName>
        <fullName evidence="4">Secreted protein</fullName>
    </recommendedName>
</protein>
<keyword evidence="3" id="KW-1185">Reference proteome</keyword>
<reference evidence="2 3" key="1">
    <citation type="submission" date="2017-12" db="EMBL/GenBank/DDBJ databases">
        <title>Gene loss provides genomic basis for host adaptation in cereal stripe rust fungi.</title>
        <authorList>
            <person name="Xia C."/>
        </authorList>
    </citation>
    <scope>NUCLEOTIDE SEQUENCE [LARGE SCALE GENOMIC DNA]</scope>
    <source>
        <strain evidence="2 3">93TX-2</strain>
    </source>
</reference>
<dbReference type="VEuPathDB" id="FungiDB:PSHT_00864"/>
<keyword evidence="1" id="KW-0732">Signal</keyword>
<gene>
    <name evidence="2" type="ORF">PSHT_00864</name>
</gene>
<evidence type="ECO:0000313" key="3">
    <source>
        <dbReference type="Proteomes" id="UP000238274"/>
    </source>
</evidence>
<reference evidence="3" key="2">
    <citation type="journal article" date="2018" name="BMC Genomics">
        <title>Genomic insights into host adaptation between the wheat stripe rust pathogen (Puccinia striiformis f. sp. tritici) and the barley stripe rust pathogen (Puccinia striiformis f. sp. hordei).</title>
        <authorList>
            <person name="Xia C."/>
            <person name="Wang M."/>
            <person name="Yin C."/>
            <person name="Cornejo O.E."/>
            <person name="Hulbert S.H."/>
            <person name="Chen X."/>
        </authorList>
    </citation>
    <scope>NUCLEOTIDE SEQUENCE [LARGE SCALE GENOMIC DNA]</scope>
    <source>
        <strain evidence="3">93TX-2</strain>
    </source>
</reference>
<organism evidence="2 3">
    <name type="scientific">Puccinia striiformis</name>
    <dbReference type="NCBI Taxonomy" id="27350"/>
    <lineage>
        <taxon>Eukaryota</taxon>
        <taxon>Fungi</taxon>
        <taxon>Dikarya</taxon>
        <taxon>Basidiomycota</taxon>
        <taxon>Pucciniomycotina</taxon>
        <taxon>Pucciniomycetes</taxon>
        <taxon>Pucciniales</taxon>
        <taxon>Pucciniaceae</taxon>
        <taxon>Puccinia</taxon>
    </lineage>
</organism>
<name>A0A2S4WM28_9BASI</name>
<dbReference type="EMBL" id="PKSM01000006">
    <property type="protein sequence ID" value="POW22835.1"/>
    <property type="molecule type" value="Genomic_DNA"/>
</dbReference>
<evidence type="ECO:0008006" key="4">
    <source>
        <dbReference type="Google" id="ProtNLM"/>
    </source>
</evidence>
<evidence type="ECO:0000256" key="1">
    <source>
        <dbReference type="SAM" id="SignalP"/>
    </source>
</evidence>
<comment type="caution">
    <text evidence="2">The sequence shown here is derived from an EMBL/GenBank/DDBJ whole genome shotgun (WGS) entry which is preliminary data.</text>
</comment>